<keyword evidence="2" id="KW-1185">Reference proteome</keyword>
<dbReference type="Proteomes" id="UP001138997">
    <property type="component" value="Unassembled WGS sequence"/>
</dbReference>
<comment type="caution">
    <text evidence="1">The sequence shown here is derived from an EMBL/GenBank/DDBJ whole genome shotgun (WGS) entry which is preliminary data.</text>
</comment>
<reference evidence="1" key="1">
    <citation type="submission" date="2021-11" db="EMBL/GenBank/DDBJ databases">
        <title>Streptomyces corallinus and Kineosporia corallina sp. nov., two new coral-derived marine actinobacteria.</title>
        <authorList>
            <person name="Buangrab K."/>
            <person name="Sutthacheep M."/>
            <person name="Yeemin T."/>
            <person name="Harunari E."/>
            <person name="Igarashi Y."/>
            <person name="Sripreechasak P."/>
            <person name="Kanchanasin P."/>
            <person name="Tanasupawat S."/>
            <person name="Phongsopitanun W."/>
        </authorList>
    </citation>
    <scope>NUCLEOTIDE SEQUENCE</scope>
    <source>
        <strain evidence="1">JCM 31032</strain>
    </source>
</reference>
<accession>A0A9X1NKU7</accession>
<evidence type="ECO:0000313" key="1">
    <source>
        <dbReference type="EMBL" id="MCD5316802.1"/>
    </source>
</evidence>
<name>A0A9X1NKU7_9ACTN</name>
<gene>
    <name evidence="1" type="ORF">LR394_38500</name>
</gene>
<sequence>MTVSTIRVAAPDSPVASWAGSSAAVRAGFATAGWWFAGEGGLSVLPRTLAG</sequence>
<dbReference type="AlphaFoldDB" id="A0A9X1NKU7"/>
<dbReference type="EMBL" id="JAJOMB010000034">
    <property type="protein sequence ID" value="MCD5316802.1"/>
    <property type="molecule type" value="Genomic_DNA"/>
</dbReference>
<organism evidence="1 2">
    <name type="scientific">Kineosporia babensis</name>
    <dbReference type="NCBI Taxonomy" id="499548"/>
    <lineage>
        <taxon>Bacteria</taxon>
        <taxon>Bacillati</taxon>
        <taxon>Actinomycetota</taxon>
        <taxon>Actinomycetes</taxon>
        <taxon>Kineosporiales</taxon>
        <taxon>Kineosporiaceae</taxon>
        <taxon>Kineosporia</taxon>
    </lineage>
</organism>
<protein>
    <submittedName>
        <fullName evidence="1">Uncharacterized protein</fullName>
    </submittedName>
</protein>
<proteinExistence type="predicted"/>
<evidence type="ECO:0000313" key="2">
    <source>
        <dbReference type="Proteomes" id="UP001138997"/>
    </source>
</evidence>
<dbReference type="RefSeq" id="WP_231449653.1">
    <property type="nucleotide sequence ID" value="NZ_JAJOMB010000034.1"/>
</dbReference>